<keyword evidence="1" id="KW-0472">Membrane</keyword>
<feature type="transmembrane region" description="Helical" evidence="1">
    <location>
        <begin position="141"/>
        <end position="161"/>
    </location>
</feature>
<dbReference type="GO" id="GO:0008961">
    <property type="term" value="F:phosphatidylglycerol-prolipoprotein diacylglyceryl transferase activity"/>
    <property type="evidence" value="ECO:0007669"/>
    <property type="project" value="InterPro"/>
</dbReference>
<organism evidence="2 3">
    <name type="scientific">Candidatus Shapirobacteria bacterium CG03_land_8_20_14_0_80_39_12</name>
    <dbReference type="NCBI Taxonomy" id="1974879"/>
    <lineage>
        <taxon>Bacteria</taxon>
        <taxon>Candidatus Shapironibacteriota</taxon>
    </lineage>
</organism>
<sequence length="238" mass="27407">MIPSLSFTIGFFKITPLFWSLILAGIISSFSLWRKLREDYKESVIFNLTLLSFFLGLLLGRLVFVLFHFSEFGLSLNNFFTLDLGDNFSLFGIILGVILAVKWMTSGEKGNLWEVLDALVLPLFYFLLLGGLGYFLKNKEWFSLGYTFTGILGISLSSLVANKYRSFPWYKSGKIGFLFTFFSLISSLALFLLAFFKNDTLYLYRFGWLLMAVASGAALYHRSGRNIKEDWRNFFKRK</sequence>
<gene>
    <name evidence="2" type="ORF">COS54_02190</name>
</gene>
<reference evidence="3" key="1">
    <citation type="submission" date="2017-09" db="EMBL/GenBank/DDBJ databases">
        <title>Depth-based differentiation of microbial function through sediment-hosted aquifers and enrichment of novel symbionts in the deep terrestrial subsurface.</title>
        <authorList>
            <person name="Probst A.J."/>
            <person name="Ladd B."/>
            <person name="Jarett J.K."/>
            <person name="Geller-Mcgrath D.E."/>
            <person name="Sieber C.M.K."/>
            <person name="Emerson J.B."/>
            <person name="Anantharaman K."/>
            <person name="Thomas B.C."/>
            <person name="Malmstrom R."/>
            <person name="Stieglmeier M."/>
            <person name="Klingl A."/>
            <person name="Woyke T."/>
            <person name="Ryan C.M."/>
            <person name="Banfield J.F."/>
        </authorList>
    </citation>
    <scope>NUCLEOTIDE SEQUENCE [LARGE SCALE GENOMIC DNA]</scope>
</reference>
<dbReference type="InterPro" id="IPR001640">
    <property type="entry name" value="Lgt"/>
</dbReference>
<evidence type="ECO:0000256" key="1">
    <source>
        <dbReference type="SAM" id="Phobius"/>
    </source>
</evidence>
<feature type="transmembrane region" description="Helical" evidence="1">
    <location>
        <begin position="116"/>
        <end position="135"/>
    </location>
</feature>
<keyword evidence="1" id="KW-0812">Transmembrane</keyword>
<feature type="transmembrane region" description="Helical" evidence="1">
    <location>
        <begin position="45"/>
        <end position="67"/>
    </location>
</feature>
<dbReference type="Proteomes" id="UP000229631">
    <property type="component" value="Unassembled WGS sequence"/>
</dbReference>
<accession>A0A2M7BCV9</accession>
<evidence type="ECO:0000313" key="2">
    <source>
        <dbReference type="EMBL" id="PIV00890.1"/>
    </source>
</evidence>
<name>A0A2M7BCV9_9BACT</name>
<dbReference type="EMBL" id="PEVC01000039">
    <property type="protein sequence ID" value="PIV00890.1"/>
    <property type="molecule type" value="Genomic_DNA"/>
</dbReference>
<dbReference type="GO" id="GO:0005886">
    <property type="term" value="C:plasma membrane"/>
    <property type="evidence" value="ECO:0007669"/>
    <property type="project" value="InterPro"/>
</dbReference>
<keyword evidence="1" id="KW-1133">Transmembrane helix</keyword>
<dbReference type="Pfam" id="PF01790">
    <property type="entry name" value="LGT"/>
    <property type="match status" value="1"/>
</dbReference>
<feature type="transmembrane region" description="Helical" evidence="1">
    <location>
        <begin position="173"/>
        <end position="196"/>
    </location>
</feature>
<comment type="caution">
    <text evidence="2">The sequence shown here is derived from an EMBL/GenBank/DDBJ whole genome shotgun (WGS) entry which is preliminary data.</text>
</comment>
<proteinExistence type="predicted"/>
<dbReference type="GO" id="GO:0042158">
    <property type="term" value="P:lipoprotein biosynthetic process"/>
    <property type="evidence" value="ECO:0007669"/>
    <property type="project" value="InterPro"/>
</dbReference>
<protein>
    <recommendedName>
        <fullName evidence="4">Prolipoprotein diacylglyceryl transferase</fullName>
    </recommendedName>
</protein>
<feature type="transmembrane region" description="Helical" evidence="1">
    <location>
        <begin position="14"/>
        <end position="33"/>
    </location>
</feature>
<evidence type="ECO:0008006" key="4">
    <source>
        <dbReference type="Google" id="ProtNLM"/>
    </source>
</evidence>
<feature type="transmembrane region" description="Helical" evidence="1">
    <location>
        <begin position="87"/>
        <end position="104"/>
    </location>
</feature>
<dbReference type="AlphaFoldDB" id="A0A2M7BCV9"/>
<evidence type="ECO:0000313" key="3">
    <source>
        <dbReference type="Proteomes" id="UP000229631"/>
    </source>
</evidence>
<feature type="transmembrane region" description="Helical" evidence="1">
    <location>
        <begin position="202"/>
        <end position="220"/>
    </location>
</feature>